<keyword evidence="21" id="KW-1185">Reference proteome</keyword>
<keyword evidence="2" id="KW-0540">Nuclease</keyword>
<name>A0ABP8KVF1_9MICO</name>
<evidence type="ECO:0000259" key="17">
    <source>
        <dbReference type="PROSITE" id="PS51198"/>
    </source>
</evidence>
<accession>A0ABP8KVF1</accession>
<evidence type="ECO:0000313" key="21">
    <source>
        <dbReference type="Proteomes" id="UP001500622"/>
    </source>
</evidence>
<dbReference type="Gene3D" id="3.90.320.10">
    <property type="match status" value="1"/>
</dbReference>
<evidence type="ECO:0000256" key="16">
    <source>
        <dbReference type="SAM" id="MobiDB-lite"/>
    </source>
</evidence>
<keyword evidence="7" id="KW-0269">Exonuclease</keyword>
<keyword evidence="9" id="KW-0238">DNA-binding</keyword>
<comment type="catalytic activity">
    <reaction evidence="12">
        <text>Couples ATP hydrolysis with the unwinding of duplex DNA by translocating in the 3'-5' direction.</text>
        <dbReference type="EC" id="5.6.2.4"/>
    </reaction>
</comment>
<evidence type="ECO:0000256" key="12">
    <source>
        <dbReference type="ARBA" id="ARBA00034617"/>
    </source>
</evidence>
<feature type="binding site" evidence="15">
    <location>
        <begin position="48"/>
        <end position="55"/>
    </location>
    <ligand>
        <name>ATP</name>
        <dbReference type="ChEBI" id="CHEBI:30616"/>
    </ligand>
</feature>
<dbReference type="Gene3D" id="1.10.486.10">
    <property type="entry name" value="PCRA, domain 4"/>
    <property type="match status" value="1"/>
</dbReference>
<evidence type="ECO:0000259" key="18">
    <source>
        <dbReference type="PROSITE" id="PS51217"/>
    </source>
</evidence>
<dbReference type="InterPro" id="IPR027417">
    <property type="entry name" value="P-loop_NTPase"/>
</dbReference>
<dbReference type="Gene3D" id="1.10.10.160">
    <property type="match status" value="1"/>
</dbReference>
<evidence type="ECO:0000256" key="3">
    <source>
        <dbReference type="ARBA" id="ARBA00022741"/>
    </source>
</evidence>
<keyword evidence="8 15" id="KW-0067">ATP-binding</keyword>
<dbReference type="PROSITE" id="PS51198">
    <property type="entry name" value="UVRD_HELICASE_ATP_BIND"/>
    <property type="match status" value="1"/>
</dbReference>
<evidence type="ECO:0000256" key="8">
    <source>
        <dbReference type="ARBA" id="ARBA00022840"/>
    </source>
</evidence>
<dbReference type="Pfam" id="PF12705">
    <property type="entry name" value="PDDEXK_1"/>
    <property type="match status" value="1"/>
</dbReference>
<dbReference type="EC" id="5.6.2.4" evidence="13"/>
<dbReference type="EMBL" id="BAABGN010000002">
    <property type="protein sequence ID" value="GAA4417045.1"/>
    <property type="molecule type" value="Genomic_DNA"/>
</dbReference>
<evidence type="ECO:0000256" key="11">
    <source>
        <dbReference type="ARBA" id="ARBA00023235"/>
    </source>
</evidence>
<keyword evidence="11" id="KW-0413">Isomerase</keyword>
<keyword evidence="4" id="KW-0227">DNA damage</keyword>
<feature type="region of interest" description="Disordered" evidence="16">
    <location>
        <begin position="1"/>
        <end position="30"/>
    </location>
</feature>
<keyword evidence="3 15" id="KW-0547">Nucleotide-binding</keyword>
<evidence type="ECO:0000256" key="4">
    <source>
        <dbReference type="ARBA" id="ARBA00022763"/>
    </source>
</evidence>
<comment type="caution">
    <text evidence="19">The sequence shown here is derived from an EMBL/GenBank/DDBJ whole genome shotgun (WGS) entry which is preliminary data.</text>
</comment>
<comment type="similarity">
    <text evidence="1">Belongs to the helicase family. UvrD subfamily.</text>
</comment>
<evidence type="ECO:0000256" key="15">
    <source>
        <dbReference type="PROSITE-ProRule" id="PRU00560"/>
    </source>
</evidence>
<reference evidence="19" key="1">
    <citation type="journal article" date="2014" name="Int. J. Syst. Evol. Microbiol.">
        <title>Complete genome of a new Firmicutes species belonging to the dominant human colonic microbiota ('Ruminococcus bicirculans') reveals two chromosomes and a selective capacity to utilize plant glucans.</title>
        <authorList>
            <consortium name="NISC Comparative Sequencing Program"/>
            <person name="Wegmann U."/>
            <person name="Louis P."/>
            <person name="Goesmann A."/>
            <person name="Henrissat B."/>
            <person name="Duncan S.H."/>
            <person name="Flint H.J."/>
        </authorList>
    </citation>
    <scope>NUCLEOTIDE SEQUENCE</scope>
    <source>
        <strain evidence="19">JCM 17810</strain>
    </source>
</reference>
<evidence type="ECO:0000256" key="13">
    <source>
        <dbReference type="ARBA" id="ARBA00034808"/>
    </source>
</evidence>
<evidence type="ECO:0000256" key="10">
    <source>
        <dbReference type="ARBA" id="ARBA00023204"/>
    </source>
</evidence>
<dbReference type="InterPro" id="IPR000212">
    <property type="entry name" value="DNA_helicase_UvrD/REP"/>
</dbReference>
<comment type="catalytic activity">
    <reaction evidence="14">
        <text>ATP + H2O = ADP + phosphate + H(+)</text>
        <dbReference type="Rhea" id="RHEA:13065"/>
        <dbReference type="ChEBI" id="CHEBI:15377"/>
        <dbReference type="ChEBI" id="CHEBI:15378"/>
        <dbReference type="ChEBI" id="CHEBI:30616"/>
        <dbReference type="ChEBI" id="CHEBI:43474"/>
        <dbReference type="ChEBI" id="CHEBI:456216"/>
        <dbReference type="EC" id="5.6.2.4"/>
    </reaction>
</comment>
<dbReference type="InterPro" id="IPR014017">
    <property type="entry name" value="DNA_helicase_UvrD-like_C"/>
</dbReference>
<dbReference type="InterPro" id="IPR011604">
    <property type="entry name" value="PDDEXK-like_dom_sf"/>
</dbReference>
<evidence type="ECO:0000313" key="19">
    <source>
        <dbReference type="EMBL" id="GAA4417045.1"/>
    </source>
</evidence>
<evidence type="ECO:0000256" key="9">
    <source>
        <dbReference type="ARBA" id="ARBA00023125"/>
    </source>
</evidence>
<dbReference type="PANTHER" id="PTHR11070">
    <property type="entry name" value="UVRD / RECB / PCRA DNA HELICASE FAMILY MEMBER"/>
    <property type="match status" value="1"/>
</dbReference>
<dbReference type="PANTHER" id="PTHR11070:SF59">
    <property type="entry name" value="DNA 3'-5' HELICASE"/>
    <property type="match status" value="1"/>
</dbReference>
<dbReference type="PROSITE" id="PS51217">
    <property type="entry name" value="UVRD_HELICASE_CTER"/>
    <property type="match status" value="1"/>
</dbReference>
<evidence type="ECO:0000256" key="1">
    <source>
        <dbReference type="ARBA" id="ARBA00009922"/>
    </source>
</evidence>
<feature type="domain" description="UvrD-like helicase ATP-binding" evidence="17">
    <location>
        <begin position="27"/>
        <end position="339"/>
    </location>
</feature>
<organism evidence="19 21">
    <name type="scientific">Georgenia halophila</name>
    <dbReference type="NCBI Taxonomy" id="620889"/>
    <lineage>
        <taxon>Bacteria</taxon>
        <taxon>Bacillati</taxon>
        <taxon>Actinomycetota</taxon>
        <taxon>Actinomycetes</taxon>
        <taxon>Micrococcales</taxon>
        <taxon>Bogoriellaceae</taxon>
        <taxon>Georgenia</taxon>
    </lineage>
</organism>
<evidence type="ECO:0000256" key="5">
    <source>
        <dbReference type="ARBA" id="ARBA00022801"/>
    </source>
</evidence>
<dbReference type="Pfam" id="PF00580">
    <property type="entry name" value="UvrD-helicase"/>
    <property type="match status" value="1"/>
</dbReference>
<dbReference type="InterPro" id="IPR038726">
    <property type="entry name" value="PDDEXK_AddAB-type"/>
</dbReference>
<keyword evidence="10" id="KW-0234">DNA repair</keyword>
<evidence type="ECO:0000313" key="20">
    <source>
        <dbReference type="EMBL" id="GAA4420636.1"/>
    </source>
</evidence>
<protein>
    <recommendedName>
        <fullName evidence="13">DNA 3'-5' helicase</fullName>
        <ecNumber evidence="13">5.6.2.4</ecNumber>
    </recommendedName>
</protein>
<dbReference type="EMBL" id="BAABGN010000004">
    <property type="protein sequence ID" value="GAA4420636.1"/>
    <property type="molecule type" value="Genomic_DNA"/>
</dbReference>
<dbReference type="Gene3D" id="3.40.50.300">
    <property type="entry name" value="P-loop containing nucleotide triphosphate hydrolases"/>
    <property type="match status" value="2"/>
</dbReference>
<keyword evidence="6 15" id="KW-0347">Helicase</keyword>
<keyword evidence="5 15" id="KW-0378">Hydrolase</keyword>
<evidence type="ECO:0000256" key="7">
    <source>
        <dbReference type="ARBA" id="ARBA00022839"/>
    </source>
</evidence>
<evidence type="ECO:0000256" key="14">
    <source>
        <dbReference type="ARBA" id="ARBA00048988"/>
    </source>
</evidence>
<dbReference type="SUPFAM" id="SSF52540">
    <property type="entry name" value="P-loop containing nucleoside triphosphate hydrolases"/>
    <property type="match status" value="1"/>
</dbReference>
<feature type="domain" description="UvrD-like helicase C-terminal" evidence="18">
    <location>
        <begin position="360"/>
        <end position="661"/>
    </location>
</feature>
<reference evidence="21" key="2">
    <citation type="journal article" date="2019" name="Int. J. Syst. Evol. Microbiol.">
        <title>The Global Catalogue of Microorganisms (GCM) 10K type strain sequencing project: providing services to taxonomists for standard genome sequencing and annotation.</title>
        <authorList>
            <consortium name="The Broad Institute Genomics Platform"/>
            <consortium name="The Broad Institute Genome Sequencing Center for Infectious Disease"/>
            <person name="Wu L."/>
            <person name="Ma J."/>
        </authorList>
    </citation>
    <scope>NUCLEOTIDE SEQUENCE [LARGE SCALE GENOMIC DNA]</scope>
    <source>
        <strain evidence="21">JCM 17810</strain>
    </source>
</reference>
<proteinExistence type="inferred from homology"/>
<reference evidence="19" key="3">
    <citation type="submission" date="2023-12" db="EMBL/GenBank/DDBJ databases">
        <authorList>
            <person name="Sun Q."/>
            <person name="Inoue M."/>
        </authorList>
    </citation>
    <scope>NUCLEOTIDE SEQUENCE</scope>
    <source>
        <strain evidence="19">JCM 17810</strain>
    </source>
</reference>
<gene>
    <name evidence="19" type="ORF">GCM10023169_05110</name>
    <name evidence="20" type="ORF">GCM10023169_12720</name>
</gene>
<evidence type="ECO:0000256" key="6">
    <source>
        <dbReference type="ARBA" id="ARBA00022806"/>
    </source>
</evidence>
<dbReference type="InterPro" id="IPR013986">
    <property type="entry name" value="DExx_box_DNA_helicase_dom_sf"/>
</dbReference>
<evidence type="ECO:0000256" key="2">
    <source>
        <dbReference type="ARBA" id="ARBA00022722"/>
    </source>
</evidence>
<dbReference type="InterPro" id="IPR014016">
    <property type="entry name" value="UvrD-like_ATP-bd"/>
</dbReference>
<sequence>MAESPGAAHTTTLRLALPEQPPAPPRLDAQQSAAVDWPADEGHLLVVGAPGTGKTTTAVESFLARAAQEPSARPGEQGVLLLVPTRRGAARVRDAVARRLGRTTTGVLVRTPASFAYSVLRMRATLLGEPAPTLITGPEQDQILAELLDGHRAGLGAPVHWPDTIGPETLAMGAFRDELRDLFMRAAELGLGPEELADRGRRHDRPEWTAAAVLLEEYQQVTSLGELTPDRGSRLDAARIVDEATAALRAWEDEVPAHPRPRWSAAVVDDHQDSTLATARLLRVLADDGAQLLLHGDPDAGVQGFRGGTPALVGLAETREELGGFEAARIELSTAHRQDEELRAVTMAVTSAISTTGTAGQRRATAGRQIGDSAAGDIDTAGAGPGARAAGGLEPAVLRSRPQEGAWIARHLREEHLRRGTPWSEMAVVARSAGHVRELQRSLRAWRVPVGGQAAPGVLREEPAVRPLLVALAAVLAGRPTPEQAAELVTSPIGGADAVGMRGLRRTLRGIERAAGGSRPVDEVLSAVVADPELAAGLPAGPGAVAGRVAAVLAAGRAALANDGATAETVLWALWDATDLSEPWRERALSGGPGAERADADLDAVMVLFRAAEQYTDRTVGAGPAGFLEHLRSQDLPADSLAAHGVRGETVQVLTPAGAAGEEWQVVAVAGLQEELWPDLRLRDSTLGAGALADLEAGRGSPFGTGGNGGGHTFGAARRAVLDDELRMLAVAISRASRRLLVTAVLDEDSRPSAFFDLLAPDHDPTDVRDVPPALDLRGLVAELRTVLERPVGETDEAGGADSRRTEAAALLAHLAEQGVPGADPATWGWLEPESTTEPLRPADAPVPVSPSGVEQATTCGLRWALEQAGGRTAGSADQAVGNLVHEIAAEHPHGTLEELRHALDERWDELGTGDGWVGRRRREQADKMIERLAAYVASVPGEVDVERAFAVDVGRARLIGRMDRVEHVGEDQVRVVDLKTSKSPVSKDDGQRHAQLGVYQVAVESGAWGDDVRSDGARLVYLGAGKRGPTSREQDPIDRAEDPRWAHELLGEAAETMGGAVFVATVNDKCRTCPVRTSCPLQEDGGRVR</sequence>
<dbReference type="Proteomes" id="UP001500622">
    <property type="component" value="Unassembled WGS sequence"/>
</dbReference>
<dbReference type="GO" id="GO:0004386">
    <property type="term" value="F:helicase activity"/>
    <property type="evidence" value="ECO:0007669"/>
    <property type="project" value="UniProtKB-KW"/>
</dbReference>